<feature type="region of interest" description="Disordered" evidence="1">
    <location>
        <begin position="89"/>
        <end position="110"/>
    </location>
</feature>
<proteinExistence type="predicted"/>
<organism evidence="2">
    <name type="scientific">Cuerna arida</name>
    <dbReference type="NCBI Taxonomy" id="1464854"/>
    <lineage>
        <taxon>Eukaryota</taxon>
        <taxon>Metazoa</taxon>
        <taxon>Ecdysozoa</taxon>
        <taxon>Arthropoda</taxon>
        <taxon>Hexapoda</taxon>
        <taxon>Insecta</taxon>
        <taxon>Pterygota</taxon>
        <taxon>Neoptera</taxon>
        <taxon>Paraneoptera</taxon>
        <taxon>Hemiptera</taxon>
        <taxon>Auchenorrhyncha</taxon>
        <taxon>Membracoidea</taxon>
        <taxon>Cicadellidae</taxon>
        <taxon>Cicadellinae</taxon>
        <taxon>Proconiini</taxon>
        <taxon>Cuerna</taxon>
    </lineage>
</organism>
<evidence type="ECO:0000313" key="2">
    <source>
        <dbReference type="EMBL" id="JAS57795.1"/>
    </source>
</evidence>
<reference evidence="2" key="1">
    <citation type="submission" date="2015-11" db="EMBL/GenBank/DDBJ databases">
        <title>De novo transcriptome assembly of four potential Pierce s Disease insect vectors from Arizona vineyards.</title>
        <authorList>
            <person name="Tassone E.E."/>
        </authorList>
    </citation>
    <scope>NUCLEOTIDE SEQUENCE</scope>
</reference>
<dbReference type="AlphaFoldDB" id="A0A1B6G5S5"/>
<accession>A0A1B6G5S5</accession>
<feature type="compositionally biased region" description="Basic residues" evidence="1">
    <location>
        <begin position="90"/>
        <end position="107"/>
    </location>
</feature>
<evidence type="ECO:0000256" key="1">
    <source>
        <dbReference type="SAM" id="MobiDB-lite"/>
    </source>
</evidence>
<name>A0A1B6G5S5_9HEMI</name>
<dbReference type="EMBL" id="GECZ01011974">
    <property type="protein sequence ID" value="JAS57795.1"/>
    <property type="molecule type" value="Transcribed_RNA"/>
</dbReference>
<sequence>MKATVSALPLESDLPPSIQDDNDLSFYNFVKETDVIKEGYKPLSPQNTNNQYFENETVMHPRDSDSVKIVPKIILRRVSNESNYFEIQTSKRKKKKKKRKHSKRKSPIRSGTLQPTETVWISDDEVILCSDNEINNNEVYIENDVQVYLGKSTEVHSDIDIQLNYLNGIYLEFKAVETLIMELAETLYLIISAQKDRLQRQLKCVNLSPELIGKEKCLAEMGFEKVVIDCGPQFTKCFKRLEENLPCLQENPSSAYLHILQEIFEAVRKIDETVQATMEEVRILVVSILRENSHKSKVFDFLTDDHKFLSAVIF</sequence>
<gene>
    <name evidence="2" type="ORF">g.12995</name>
</gene>
<protein>
    <submittedName>
        <fullName evidence="2">Uncharacterized protein</fullName>
    </submittedName>
</protein>